<gene>
    <name evidence="10" type="primary">accA</name>
    <name evidence="12" type="ORF">EK403_08725</name>
</gene>
<comment type="pathway">
    <text evidence="1 10">Lipid metabolism; malonyl-CoA biosynthesis; malonyl-CoA from acetyl-CoA: step 1/1.</text>
</comment>
<dbReference type="AlphaFoldDB" id="A0A4Q0MJC6"/>
<keyword evidence="6 10" id="KW-0067">ATP-binding</keyword>
<dbReference type="EMBL" id="RYFI01000007">
    <property type="protein sequence ID" value="RXF73670.1"/>
    <property type="molecule type" value="Genomic_DNA"/>
</dbReference>
<evidence type="ECO:0000256" key="1">
    <source>
        <dbReference type="ARBA" id="ARBA00004956"/>
    </source>
</evidence>
<keyword evidence="5 10" id="KW-0276">Fatty acid metabolism</keyword>
<dbReference type="InterPro" id="IPR029045">
    <property type="entry name" value="ClpP/crotonase-like_dom_sf"/>
</dbReference>
<evidence type="ECO:0000256" key="3">
    <source>
        <dbReference type="ARBA" id="ARBA00022679"/>
    </source>
</evidence>
<comment type="function">
    <text evidence="10">Component of the acetyl coenzyme A carboxylase (ACC) complex. First, biotin carboxylase catalyzes the carboxylation of biotin on its carrier protein (BCCP) and then the CO(2) group is transferred by the carboxyltransferase to acetyl-CoA to form malonyl-CoA.</text>
</comment>
<dbReference type="NCBIfam" id="NF041504">
    <property type="entry name" value="AccA_sub"/>
    <property type="match status" value="1"/>
</dbReference>
<accession>A0A4Q0MJC6</accession>
<dbReference type="PANTHER" id="PTHR42853">
    <property type="entry name" value="ACETYL-COENZYME A CARBOXYLASE CARBOXYL TRANSFERASE SUBUNIT ALPHA"/>
    <property type="match status" value="1"/>
</dbReference>
<organism evidence="12 13">
    <name type="scientific">Hansschlegelia zhihuaiae</name>
    <dbReference type="NCBI Taxonomy" id="405005"/>
    <lineage>
        <taxon>Bacteria</taxon>
        <taxon>Pseudomonadati</taxon>
        <taxon>Pseudomonadota</taxon>
        <taxon>Alphaproteobacteria</taxon>
        <taxon>Hyphomicrobiales</taxon>
        <taxon>Methylopilaceae</taxon>
        <taxon>Hansschlegelia</taxon>
    </lineage>
</organism>
<feature type="domain" description="CoA carboxyltransferase C-terminal" evidence="11">
    <location>
        <begin position="32"/>
        <end position="293"/>
    </location>
</feature>
<dbReference type="GO" id="GO:0009317">
    <property type="term" value="C:acetyl-CoA carboxylase complex"/>
    <property type="evidence" value="ECO:0007669"/>
    <property type="project" value="InterPro"/>
</dbReference>
<dbReference type="OrthoDB" id="9808023at2"/>
<keyword evidence="4 10" id="KW-0547">Nucleotide-binding</keyword>
<keyword evidence="3 10" id="KW-0808">Transferase</keyword>
<dbReference type="InterPro" id="IPR011763">
    <property type="entry name" value="COA_CT_C"/>
</dbReference>
<dbReference type="GO" id="GO:2001295">
    <property type="term" value="P:malonyl-CoA biosynthetic process"/>
    <property type="evidence" value="ECO:0007669"/>
    <property type="project" value="UniProtKB-UniRule"/>
</dbReference>
<dbReference type="PROSITE" id="PS50989">
    <property type="entry name" value="COA_CT_CTER"/>
    <property type="match status" value="1"/>
</dbReference>
<dbReference type="Gene3D" id="3.90.226.10">
    <property type="entry name" value="2-enoyl-CoA Hydratase, Chain A, domain 1"/>
    <property type="match status" value="1"/>
</dbReference>
<dbReference type="Pfam" id="PF03255">
    <property type="entry name" value="ACCA"/>
    <property type="match status" value="1"/>
</dbReference>
<evidence type="ECO:0000256" key="7">
    <source>
        <dbReference type="ARBA" id="ARBA00023098"/>
    </source>
</evidence>
<dbReference type="GO" id="GO:0003989">
    <property type="term" value="F:acetyl-CoA carboxylase activity"/>
    <property type="evidence" value="ECO:0007669"/>
    <property type="project" value="InterPro"/>
</dbReference>
<dbReference type="PANTHER" id="PTHR42853:SF3">
    <property type="entry name" value="ACETYL-COENZYME A CARBOXYLASE CARBOXYL TRANSFERASE SUBUNIT ALPHA, CHLOROPLASTIC"/>
    <property type="match status" value="1"/>
</dbReference>
<dbReference type="NCBIfam" id="NF004344">
    <property type="entry name" value="PRK05724.1"/>
    <property type="match status" value="1"/>
</dbReference>
<evidence type="ECO:0000313" key="13">
    <source>
        <dbReference type="Proteomes" id="UP000289708"/>
    </source>
</evidence>
<keyword evidence="12" id="KW-0436">Ligase</keyword>
<keyword evidence="10" id="KW-0963">Cytoplasm</keyword>
<evidence type="ECO:0000313" key="12">
    <source>
        <dbReference type="EMBL" id="RXF73670.1"/>
    </source>
</evidence>
<comment type="caution">
    <text evidence="12">The sequence shown here is derived from an EMBL/GenBank/DDBJ whole genome shotgun (WGS) entry which is preliminary data.</text>
</comment>
<comment type="catalytic activity">
    <reaction evidence="9 10">
        <text>N(6)-carboxybiotinyl-L-lysyl-[protein] + acetyl-CoA = N(6)-biotinyl-L-lysyl-[protein] + malonyl-CoA</text>
        <dbReference type="Rhea" id="RHEA:54728"/>
        <dbReference type="Rhea" id="RHEA-COMP:10505"/>
        <dbReference type="Rhea" id="RHEA-COMP:10506"/>
        <dbReference type="ChEBI" id="CHEBI:57288"/>
        <dbReference type="ChEBI" id="CHEBI:57384"/>
        <dbReference type="ChEBI" id="CHEBI:83144"/>
        <dbReference type="ChEBI" id="CHEBI:83145"/>
        <dbReference type="EC" id="2.1.3.15"/>
    </reaction>
</comment>
<dbReference type="GO" id="GO:0005524">
    <property type="term" value="F:ATP binding"/>
    <property type="evidence" value="ECO:0007669"/>
    <property type="project" value="UniProtKB-KW"/>
</dbReference>
<evidence type="ECO:0000256" key="2">
    <source>
        <dbReference type="ARBA" id="ARBA00022516"/>
    </source>
</evidence>
<keyword evidence="8 10" id="KW-0275">Fatty acid biosynthesis</keyword>
<keyword evidence="13" id="KW-1185">Reference proteome</keyword>
<dbReference type="GO" id="GO:0006633">
    <property type="term" value="P:fatty acid biosynthetic process"/>
    <property type="evidence" value="ECO:0007669"/>
    <property type="project" value="UniProtKB-KW"/>
</dbReference>
<sequence length="317" mass="34052">MKSYLDFEKPVAELQAKIAELRTLGEDGDAVTIDEEVQRLEAKSQAALKELYASLTPWQKTQVARHPERPHFVDYVGRLIQDFTPLAGDRLFGEDQAIMGGLGRFDGEPVMVIGHEKGADTETRLKHNFGMARPEGYRKAIRLMETADRFGLPVIALVDTAGAFPGIEAEERGQAEAIARSTEACLNLCVPNVAVIIGEGGSGGAIAIATANAVLMLEHAIYSVISPEGAASILWRDAAKAQDAATNMKITSADLMRLGVIDGVVPEPLGGAHRAPEAAIAAAGEAISRALARFSNMSPEQIRDERRRKFLAIGRGL</sequence>
<dbReference type="PRINTS" id="PR01069">
    <property type="entry name" value="ACCCTRFRASEA"/>
</dbReference>
<dbReference type="HAMAP" id="MF_00823">
    <property type="entry name" value="AcetylCoA_CT_alpha"/>
    <property type="match status" value="1"/>
</dbReference>
<evidence type="ECO:0000256" key="6">
    <source>
        <dbReference type="ARBA" id="ARBA00022840"/>
    </source>
</evidence>
<name>A0A4Q0MJC6_9HYPH</name>
<dbReference type="Proteomes" id="UP000289708">
    <property type="component" value="Unassembled WGS sequence"/>
</dbReference>
<comment type="similarity">
    <text evidence="10">Belongs to the AccA family.</text>
</comment>
<evidence type="ECO:0000256" key="8">
    <source>
        <dbReference type="ARBA" id="ARBA00023160"/>
    </source>
</evidence>
<comment type="subcellular location">
    <subcellularLocation>
        <location evidence="10">Cytoplasm</location>
    </subcellularLocation>
</comment>
<proteinExistence type="inferred from homology"/>
<comment type="subunit">
    <text evidence="10">Acetyl-CoA carboxylase is a heterohexamer composed of biotin carboxyl carrier protein (AccB), biotin carboxylase (AccC) and two subunits each of ACCase subunit alpha (AccA) and ACCase subunit beta (AccD).</text>
</comment>
<dbReference type="UniPathway" id="UPA00655">
    <property type="reaction ID" value="UER00711"/>
</dbReference>
<evidence type="ECO:0000256" key="5">
    <source>
        <dbReference type="ARBA" id="ARBA00022832"/>
    </source>
</evidence>
<protein>
    <recommendedName>
        <fullName evidence="10">Acetyl-coenzyme A carboxylase carboxyl transferase subunit alpha</fullName>
        <shortName evidence="10">ACCase subunit alpha</shortName>
        <shortName evidence="10">Acetyl-CoA carboxylase carboxyltransferase subunit alpha</shortName>
        <ecNumber evidence="10">2.1.3.15</ecNumber>
    </recommendedName>
</protein>
<evidence type="ECO:0000259" key="11">
    <source>
        <dbReference type="PROSITE" id="PS50989"/>
    </source>
</evidence>
<dbReference type="NCBIfam" id="TIGR00513">
    <property type="entry name" value="accA"/>
    <property type="match status" value="1"/>
</dbReference>
<keyword evidence="7 10" id="KW-0443">Lipid metabolism</keyword>
<keyword evidence="2 10" id="KW-0444">Lipid biosynthesis</keyword>
<dbReference type="RefSeq" id="WP_128777116.1">
    <property type="nucleotide sequence ID" value="NZ_RYFI01000007.1"/>
</dbReference>
<evidence type="ECO:0000256" key="4">
    <source>
        <dbReference type="ARBA" id="ARBA00022741"/>
    </source>
</evidence>
<dbReference type="EC" id="2.1.3.15" evidence="10"/>
<reference evidence="12 13" key="1">
    <citation type="submission" date="2018-12" db="EMBL/GenBank/DDBJ databases">
        <title>bacterium Hansschlegelia zhihuaiae S113.</title>
        <authorList>
            <person name="He J."/>
        </authorList>
    </citation>
    <scope>NUCLEOTIDE SEQUENCE [LARGE SCALE GENOMIC DNA]</scope>
    <source>
        <strain evidence="12 13">S 113</strain>
    </source>
</reference>
<dbReference type="InterPro" id="IPR001095">
    <property type="entry name" value="Acetyl_CoA_COase_a_su"/>
</dbReference>
<evidence type="ECO:0000256" key="10">
    <source>
        <dbReference type="HAMAP-Rule" id="MF_00823"/>
    </source>
</evidence>
<evidence type="ECO:0000256" key="9">
    <source>
        <dbReference type="ARBA" id="ARBA00049152"/>
    </source>
</evidence>
<dbReference type="SUPFAM" id="SSF52096">
    <property type="entry name" value="ClpP/crotonase"/>
    <property type="match status" value="1"/>
</dbReference>
<dbReference type="GO" id="GO:0016743">
    <property type="term" value="F:carboxyl- or carbamoyltransferase activity"/>
    <property type="evidence" value="ECO:0007669"/>
    <property type="project" value="UniProtKB-UniRule"/>
</dbReference>